<comment type="catalytic activity">
    <reaction evidence="6">
        <text>a 4-O-methyl-alpha-D-glucuronosyl ester derivative + H2O = 4-O-methyl-alpha-D-glucuronate derivative + an alcohol + H(+)</text>
        <dbReference type="Rhea" id="RHEA:67452"/>
        <dbReference type="ChEBI" id="CHEBI:15377"/>
        <dbReference type="ChEBI" id="CHEBI:15378"/>
        <dbReference type="ChEBI" id="CHEBI:30879"/>
        <dbReference type="ChEBI" id="CHEBI:171667"/>
        <dbReference type="ChEBI" id="CHEBI:171668"/>
        <dbReference type="EC" id="3.1.1.117"/>
    </reaction>
    <physiologicalReaction direction="left-to-right" evidence="6">
        <dbReference type="Rhea" id="RHEA:67453"/>
    </physiologicalReaction>
</comment>
<dbReference type="InterPro" id="IPR029058">
    <property type="entry name" value="AB_hydrolase_fold"/>
</dbReference>
<keyword evidence="3" id="KW-0732">Signal</keyword>
<protein>
    <recommendedName>
        <fullName evidence="7">(4-O-methyl)-D-glucuronate--lignin esterase</fullName>
        <ecNumber evidence="7">3.1.1.117</ecNumber>
    </recommendedName>
</protein>
<keyword evidence="4" id="KW-0378">Hydrolase</keyword>
<evidence type="ECO:0000256" key="4">
    <source>
        <dbReference type="ARBA" id="ARBA00022801"/>
    </source>
</evidence>
<keyword evidence="10" id="KW-1185">Reference proteome</keyword>
<evidence type="ECO:0000259" key="8">
    <source>
        <dbReference type="Pfam" id="PF22244"/>
    </source>
</evidence>
<evidence type="ECO:0000256" key="7">
    <source>
        <dbReference type="ARBA" id="ARBA00026105"/>
    </source>
</evidence>
<evidence type="ECO:0000313" key="10">
    <source>
        <dbReference type="Proteomes" id="UP001465668"/>
    </source>
</evidence>
<organism evidence="9 10">
    <name type="scientific">Seiridium cardinale</name>
    <dbReference type="NCBI Taxonomy" id="138064"/>
    <lineage>
        <taxon>Eukaryota</taxon>
        <taxon>Fungi</taxon>
        <taxon>Dikarya</taxon>
        <taxon>Ascomycota</taxon>
        <taxon>Pezizomycotina</taxon>
        <taxon>Sordariomycetes</taxon>
        <taxon>Xylariomycetidae</taxon>
        <taxon>Amphisphaeriales</taxon>
        <taxon>Sporocadaceae</taxon>
        <taxon>Seiridium</taxon>
    </lineage>
</organism>
<dbReference type="Gene3D" id="3.40.50.1820">
    <property type="entry name" value="alpha/beta hydrolase"/>
    <property type="match status" value="1"/>
</dbReference>
<dbReference type="InterPro" id="IPR054579">
    <property type="entry name" value="GCE-like_dom"/>
</dbReference>
<evidence type="ECO:0000256" key="3">
    <source>
        <dbReference type="ARBA" id="ARBA00022729"/>
    </source>
</evidence>
<dbReference type="Pfam" id="PF22244">
    <property type="entry name" value="GCE_fung"/>
    <property type="match status" value="1"/>
</dbReference>
<dbReference type="EC" id="3.1.1.117" evidence="7"/>
<dbReference type="EMBL" id="JARVKM010000009">
    <property type="protein sequence ID" value="KAK9779751.1"/>
    <property type="molecule type" value="Genomic_DNA"/>
</dbReference>
<evidence type="ECO:0000256" key="1">
    <source>
        <dbReference type="ARBA" id="ARBA00010092"/>
    </source>
</evidence>
<evidence type="ECO:0000256" key="5">
    <source>
        <dbReference type="ARBA" id="ARBA00023185"/>
    </source>
</evidence>
<name>A0ABR2Y145_9PEZI</name>
<evidence type="ECO:0000256" key="2">
    <source>
        <dbReference type="ARBA" id="ARBA00022487"/>
    </source>
</evidence>
<evidence type="ECO:0000313" key="9">
    <source>
        <dbReference type="EMBL" id="KAK9779751.1"/>
    </source>
</evidence>
<gene>
    <name evidence="9" type="ORF">SCAR479_03358</name>
</gene>
<comment type="similarity">
    <text evidence="1">Belongs to the carbohydrate esterase 15 (CE15) family.</text>
</comment>
<keyword evidence="5" id="KW-0439">Lignin degradation</keyword>
<comment type="caution">
    <text evidence="9">The sequence shown here is derived from an EMBL/GenBank/DDBJ whole genome shotgun (WGS) entry which is preliminary data.</text>
</comment>
<sequence>MKPSNTPRPARAGGTLGTFVNHAENLPYDAHTIAAALAPRALVIDQGSSDPYTNSKATAIVVHPAAKALYDWLGSGDQMAVAPVGAYANDLPVGSENPEGIRLYSASMLLVDAHLLRAVA</sequence>
<evidence type="ECO:0000256" key="6">
    <source>
        <dbReference type="ARBA" id="ARBA00024511"/>
    </source>
</evidence>
<feature type="domain" description="4-O-methyl-glucuronoyl methylesterase-like" evidence="8">
    <location>
        <begin position="15"/>
        <end position="74"/>
    </location>
</feature>
<accession>A0ABR2Y145</accession>
<reference evidence="9 10" key="1">
    <citation type="submission" date="2024-02" db="EMBL/GenBank/DDBJ databases">
        <title>First draft genome assembly of two strains of Seiridium cardinale.</title>
        <authorList>
            <person name="Emiliani G."/>
            <person name="Scali E."/>
        </authorList>
    </citation>
    <scope>NUCLEOTIDE SEQUENCE [LARGE SCALE GENOMIC DNA]</scope>
    <source>
        <strain evidence="9 10">BM-138-000479</strain>
    </source>
</reference>
<proteinExistence type="inferred from homology"/>
<keyword evidence="2" id="KW-0719">Serine esterase</keyword>
<dbReference type="Proteomes" id="UP001465668">
    <property type="component" value="Unassembled WGS sequence"/>
</dbReference>